<keyword evidence="3" id="KW-1185">Reference proteome</keyword>
<evidence type="ECO:0000313" key="3">
    <source>
        <dbReference type="Proteomes" id="UP000004263"/>
    </source>
</evidence>
<dbReference type="RefSeq" id="WP_007018353.1">
    <property type="nucleotide sequence ID" value="NZ_CH724116.1"/>
</dbReference>
<accession>Q1N262</accession>
<keyword evidence="2" id="KW-0121">Carboxypeptidase</keyword>
<keyword evidence="2" id="KW-0645">Protease</keyword>
<dbReference type="InterPro" id="IPR000834">
    <property type="entry name" value="Peptidase_M14"/>
</dbReference>
<dbReference type="HOGENOM" id="CLU_830613_0_0_6"/>
<proteinExistence type="predicted"/>
<organism evidence="2 3">
    <name type="scientific">Bermanella marisrubri</name>
    <dbReference type="NCBI Taxonomy" id="207949"/>
    <lineage>
        <taxon>Bacteria</taxon>
        <taxon>Pseudomonadati</taxon>
        <taxon>Pseudomonadota</taxon>
        <taxon>Gammaproteobacteria</taxon>
        <taxon>Oceanospirillales</taxon>
        <taxon>Oceanospirillaceae</taxon>
        <taxon>Bermanella</taxon>
    </lineage>
</organism>
<dbReference type="GO" id="GO:0008270">
    <property type="term" value="F:zinc ion binding"/>
    <property type="evidence" value="ECO:0007669"/>
    <property type="project" value="InterPro"/>
</dbReference>
<keyword evidence="2" id="KW-0378">Hydrolase</keyword>
<dbReference type="STRING" id="207949.RED65_15723"/>
<dbReference type="EMBL" id="AAQH01000008">
    <property type="protein sequence ID" value="EAT12302.1"/>
    <property type="molecule type" value="Genomic_DNA"/>
</dbReference>
<evidence type="ECO:0000259" key="1">
    <source>
        <dbReference type="Pfam" id="PF00246"/>
    </source>
</evidence>
<dbReference type="Gene3D" id="3.40.630.10">
    <property type="entry name" value="Zn peptidases"/>
    <property type="match status" value="1"/>
</dbReference>
<feature type="domain" description="Peptidase M14" evidence="1">
    <location>
        <begin position="95"/>
        <end position="270"/>
    </location>
</feature>
<dbReference type="AlphaFoldDB" id="Q1N262"/>
<dbReference type="Pfam" id="PF00246">
    <property type="entry name" value="Peptidase_M14"/>
    <property type="match status" value="1"/>
</dbReference>
<comment type="caution">
    <text evidence="2">The sequence shown here is derived from an EMBL/GenBank/DDBJ whole genome shotgun (WGS) entry which is preliminary data.</text>
</comment>
<name>Q1N262_9GAMM</name>
<protein>
    <submittedName>
        <fullName evidence="2">Putative carboxypeptidase</fullName>
    </submittedName>
</protein>
<sequence length="385" mass="44817">MTVKDAIDQTNQPNVPPKASLFSIETIFDDKDDYEALQNYIHKNKDTLRQHVPELIQLDKLLDQSLGMMQVKILDWIRVQNIALPIPLLTLGNVSKADHILFISASLHGVERIGTQALLAWMQSLIQRLRWDKLWRSQFDEDVALVIMPMVNPGGMYKNTRANPNGVDINRHAPIDAEDSPSFLVGGQRFSSWLPWYRGKHGIAPEKEFSVLESVIDTITAENKTVIALDIHSGFGLRDQLWIPYAFRKQPINDVAIYMALKILWERNYPHHRYIFEPQSIRYLTHGDVWDYFHRKCQKLNKRLLPITLEMGSWNWVKKRPVQLLSFSGLFHPMVPHRHARVMRQHLGLLDFMLSATRNFDEWCPQGDNWYAMEQVAHAMWYQSG</sequence>
<gene>
    <name evidence="2" type="ORF">RED65_15723</name>
</gene>
<dbReference type="GO" id="GO:0004181">
    <property type="term" value="F:metallocarboxypeptidase activity"/>
    <property type="evidence" value="ECO:0007669"/>
    <property type="project" value="InterPro"/>
</dbReference>
<dbReference type="SUPFAM" id="SSF53187">
    <property type="entry name" value="Zn-dependent exopeptidases"/>
    <property type="match status" value="1"/>
</dbReference>
<dbReference type="Proteomes" id="UP000004263">
    <property type="component" value="Unassembled WGS sequence"/>
</dbReference>
<evidence type="ECO:0000313" key="2">
    <source>
        <dbReference type="EMBL" id="EAT12302.1"/>
    </source>
</evidence>
<reference evidence="2 3" key="1">
    <citation type="submission" date="2006-03" db="EMBL/GenBank/DDBJ databases">
        <authorList>
            <person name="Pinhassi J."/>
            <person name="Pedros-Alio C."/>
            <person name="Ferriera S."/>
            <person name="Johnson J."/>
            <person name="Kravitz S."/>
            <person name="Halpern A."/>
            <person name="Remington K."/>
            <person name="Beeson K."/>
            <person name="Tran B."/>
            <person name="Rogers Y.-H."/>
            <person name="Friedman R."/>
            <person name="Venter J.C."/>
        </authorList>
    </citation>
    <scope>NUCLEOTIDE SEQUENCE [LARGE SCALE GENOMIC DNA]</scope>
    <source>
        <strain evidence="2 3">RED65</strain>
    </source>
</reference>
<dbReference type="GO" id="GO:0006508">
    <property type="term" value="P:proteolysis"/>
    <property type="evidence" value="ECO:0007669"/>
    <property type="project" value="InterPro"/>
</dbReference>